<dbReference type="EMBL" id="JACCKX010000001">
    <property type="protein sequence ID" value="NZA02529.1"/>
    <property type="molecule type" value="Genomic_DNA"/>
</dbReference>
<feature type="region of interest" description="Disordered" evidence="11">
    <location>
        <begin position="155"/>
        <end position="187"/>
    </location>
</feature>
<protein>
    <recommendedName>
        <fullName evidence="2">Type II secretion system protein H</fullName>
    </recommendedName>
    <alternativeName>
        <fullName evidence="10">General secretion pathway protein H</fullName>
    </alternativeName>
</protein>
<dbReference type="InterPro" id="IPR045584">
    <property type="entry name" value="Pilin-like"/>
</dbReference>
<evidence type="ECO:0000256" key="10">
    <source>
        <dbReference type="ARBA" id="ARBA00030775"/>
    </source>
</evidence>
<evidence type="ECO:0000313" key="14">
    <source>
        <dbReference type="Proteomes" id="UP000589716"/>
    </source>
</evidence>
<evidence type="ECO:0000256" key="2">
    <source>
        <dbReference type="ARBA" id="ARBA00021549"/>
    </source>
</evidence>
<evidence type="ECO:0000256" key="11">
    <source>
        <dbReference type="SAM" id="MobiDB-lite"/>
    </source>
</evidence>
<sequence length="187" mass="19896">MVAITVLAVLASLAAPSFTSLIERWRARDAAEALVSTVYLARAEAMRRGGGIVVKKTSNTSDCALAGTKQSWGCGWVVFHDLNNDKNPDANEVIRTYSGAARTNVMHNSGGEYFTVDRNGVIGSLNAKGFNITPVSGGISSPAARGVCVSSGGASKSLRIHRASKSPPPETYEHRQHSSQPERHHAH</sequence>
<keyword evidence="7" id="KW-1133">Transmembrane helix</keyword>
<reference evidence="13 14" key="1">
    <citation type="submission" date="2020-07" db="EMBL/GenBank/DDBJ databases">
        <authorList>
            <person name="Maaloum M."/>
        </authorList>
    </citation>
    <scope>NUCLEOTIDE SEQUENCE [LARGE SCALE GENOMIC DNA]</scope>
    <source>
        <strain evidence="13 14">GCS-AN-3</strain>
    </source>
</reference>
<dbReference type="AlphaFoldDB" id="A0A853IYN1"/>
<keyword evidence="4" id="KW-0488">Methylation</keyword>
<keyword evidence="14" id="KW-1185">Reference proteome</keyword>
<feature type="compositionally biased region" description="Basic and acidic residues" evidence="11">
    <location>
        <begin position="171"/>
        <end position="187"/>
    </location>
</feature>
<dbReference type="InterPro" id="IPR022346">
    <property type="entry name" value="T2SS_GspH"/>
</dbReference>
<dbReference type="GO" id="GO:0015628">
    <property type="term" value="P:protein secretion by the type II secretion system"/>
    <property type="evidence" value="ECO:0007669"/>
    <property type="project" value="InterPro"/>
</dbReference>
<dbReference type="Gene3D" id="3.55.40.10">
    <property type="entry name" value="minor pseudopilin epsh domain"/>
    <property type="match status" value="1"/>
</dbReference>
<evidence type="ECO:0000256" key="4">
    <source>
        <dbReference type="ARBA" id="ARBA00022481"/>
    </source>
</evidence>
<evidence type="ECO:0000256" key="8">
    <source>
        <dbReference type="ARBA" id="ARBA00023136"/>
    </source>
</evidence>
<evidence type="ECO:0000256" key="1">
    <source>
        <dbReference type="ARBA" id="ARBA00004377"/>
    </source>
</evidence>
<dbReference type="Proteomes" id="UP000589716">
    <property type="component" value="Unassembled WGS sequence"/>
</dbReference>
<comment type="caution">
    <text evidence="13">The sequence shown here is derived from an EMBL/GenBank/DDBJ whole genome shotgun (WGS) entry which is preliminary data.</text>
</comment>
<evidence type="ECO:0000256" key="3">
    <source>
        <dbReference type="ARBA" id="ARBA00022475"/>
    </source>
</evidence>
<keyword evidence="5" id="KW-0997">Cell inner membrane</keyword>
<evidence type="ECO:0000313" key="13">
    <source>
        <dbReference type="EMBL" id="NZA02529.1"/>
    </source>
</evidence>
<dbReference type="SUPFAM" id="SSF54523">
    <property type="entry name" value="Pili subunits"/>
    <property type="match status" value="1"/>
</dbReference>
<evidence type="ECO:0000259" key="12">
    <source>
        <dbReference type="Pfam" id="PF12019"/>
    </source>
</evidence>
<dbReference type="Pfam" id="PF12019">
    <property type="entry name" value="GspH"/>
    <property type="match status" value="1"/>
</dbReference>
<dbReference type="GO" id="GO:0005886">
    <property type="term" value="C:plasma membrane"/>
    <property type="evidence" value="ECO:0007669"/>
    <property type="project" value="UniProtKB-SubCell"/>
</dbReference>
<name>A0A853IYN1_9BURK</name>
<proteinExistence type="inferred from homology"/>
<dbReference type="GO" id="GO:0015627">
    <property type="term" value="C:type II protein secretion system complex"/>
    <property type="evidence" value="ECO:0007669"/>
    <property type="project" value="InterPro"/>
</dbReference>
<evidence type="ECO:0000256" key="7">
    <source>
        <dbReference type="ARBA" id="ARBA00022989"/>
    </source>
</evidence>
<keyword evidence="3" id="KW-1003">Cell membrane</keyword>
<organism evidence="13 14">
    <name type="scientific">Ottowia beijingensis</name>
    <dbReference type="NCBI Taxonomy" id="1207057"/>
    <lineage>
        <taxon>Bacteria</taxon>
        <taxon>Pseudomonadati</taxon>
        <taxon>Pseudomonadota</taxon>
        <taxon>Betaproteobacteria</taxon>
        <taxon>Burkholderiales</taxon>
        <taxon>Comamonadaceae</taxon>
        <taxon>Ottowia</taxon>
    </lineage>
</organism>
<gene>
    <name evidence="13" type="ORF">H0I39_13560</name>
</gene>
<keyword evidence="8" id="KW-0472">Membrane</keyword>
<evidence type="ECO:0000256" key="5">
    <source>
        <dbReference type="ARBA" id="ARBA00022519"/>
    </source>
</evidence>
<keyword evidence="6" id="KW-0812">Transmembrane</keyword>
<evidence type="ECO:0000256" key="9">
    <source>
        <dbReference type="ARBA" id="ARBA00025772"/>
    </source>
</evidence>
<comment type="subcellular location">
    <subcellularLocation>
        <location evidence="1">Cell inner membrane</location>
        <topology evidence="1">Single-pass membrane protein</topology>
    </subcellularLocation>
</comment>
<accession>A0A853IYN1</accession>
<feature type="domain" description="General secretion pathway GspH" evidence="12">
    <location>
        <begin position="30"/>
        <end position="153"/>
    </location>
</feature>
<evidence type="ECO:0000256" key="6">
    <source>
        <dbReference type="ARBA" id="ARBA00022692"/>
    </source>
</evidence>
<comment type="similarity">
    <text evidence="9">Belongs to the GSP H family.</text>
</comment>